<sequence>MRECVCLTKSSVLINVSPTEEFNVGRGLRQGDPLSPFLFLIAVEGLNQMVQLAVSLDLWKGFIVGKDKIQISHLQFADDTLLLTQGDWRSLETIKAILQNFELVSGPKVNFNKSNLIGMNMSDHWLEQVANLLNYTTLQCSLGFVFVLVENDPLCWSANCLANCPTCTSKFLIEAFVFFWILTIAIGMITSTKITLHNLLSLARISMHGLELLSRSLKVSYGGKKDHRKIHWLSWDRVCISKEEGGLRLCDLRKFNMALLGKWNWRMLTEPDSQWVRVLNSKYAKEDGSWVVEGQTCSKWWVDVQSIVDAVHGHSRWWNQHVRHVLGNGKQTRFWHDRWIGETHFCDEFSLLYGISLNKNDSVKEMYGGGSKWRWSWRRPLPKGQGNIRWHLLIRF</sequence>
<feature type="transmembrane region" description="Helical" evidence="1">
    <location>
        <begin position="171"/>
        <end position="190"/>
    </location>
</feature>
<dbReference type="PANTHER" id="PTHR33116">
    <property type="entry name" value="REVERSE TRANSCRIPTASE ZINC-BINDING DOMAIN-CONTAINING PROTEIN-RELATED-RELATED"/>
    <property type="match status" value="1"/>
</dbReference>
<dbReference type="PANTHER" id="PTHR33116:SF78">
    <property type="entry name" value="OS12G0587133 PROTEIN"/>
    <property type="match status" value="1"/>
</dbReference>
<keyword evidence="1" id="KW-0812">Transmembrane</keyword>
<proteinExistence type="predicted"/>
<dbReference type="InterPro" id="IPR000477">
    <property type="entry name" value="RT_dom"/>
</dbReference>
<dbReference type="AlphaFoldDB" id="A0A151R425"/>
<gene>
    <name evidence="3" type="ORF">KK1_041450</name>
</gene>
<feature type="domain" description="Reverse transcriptase" evidence="2">
    <location>
        <begin position="1"/>
        <end position="137"/>
    </location>
</feature>
<reference evidence="3" key="1">
    <citation type="journal article" date="2012" name="Nat. Biotechnol.">
        <title>Draft genome sequence of pigeonpea (Cajanus cajan), an orphan legume crop of resource-poor farmers.</title>
        <authorList>
            <person name="Varshney R.K."/>
            <person name="Chen W."/>
            <person name="Li Y."/>
            <person name="Bharti A.K."/>
            <person name="Saxena R.K."/>
            <person name="Schlueter J.A."/>
            <person name="Donoghue M.T."/>
            <person name="Azam S."/>
            <person name="Fan G."/>
            <person name="Whaley A.M."/>
            <person name="Farmer A.D."/>
            <person name="Sheridan J."/>
            <person name="Iwata A."/>
            <person name="Tuteja R."/>
            <person name="Penmetsa R.V."/>
            <person name="Wu W."/>
            <person name="Upadhyaya H.D."/>
            <person name="Yang S.P."/>
            <person name="Shah T."/>
            <person name="Saxena K.B."/>
            <person name="Michael T."/>
            <person name="McCombie W.R."/>
            <person name="Yang B."/>
            <person name="Zhang G."/>
            <person name="Yang H."/>
            <person name="Wang J."/>
            <person name="Spillane C."/>
            <person name="Cook D.R."/>
            <person name="May G.D."/>
            <person name="Xu X."/>
            <person name="Jackson S.A."/>
        </authorList>
    </citation>
    <scope>NUCLEOTIDE SEQUENCE [LARGE SCALE GENOMIC DNA]</scope>
</reference>
<dbReference type="EMBL" id="KQ484114">
    <property type="protein sequence ID" value="KYP37358.1"/>
    <property type="molecule type" value="Genomic_DNA"/>
</dbReference>
<evidence type="ECO:0000259" key="2">
    <source>
        <dbReference type="PROSITE" id="PS50878"/>
    </source>
</evidence>
<keyword evidence="4" id="KW-1185">Reference proteome</keyword>
<keyword evidence="1" id="KW-1133">Transmembrane helix</keyword>
<dbReference type="Proteomes" id="UP000075243">
    <property type="component" value="Unassembled WGS sequence"/>
</dbReference>
<evidence type="ECO:0000256" key="1">
    <source>
        <dbReference type="SAM" id="Phobius"/>
    </source>
</evidence>
<evidence type="ECO:0000313" key="3">
    <source>
        <dbReference type="EMBL" id="KYP37358.1"/>
    </source>
</evidence>
<keyword evidence="1" id="KW-0472">Membrane</keyword>
<dbReference type="STRING" id="3821.A0A151R425"/>
<organism evidence="3 4">
    <name type="scientific">Cajanus cajan</name>
    <name type="common">Pigeon pea</name>
    <name type="synonym">Cajanus indicus</name>
    <dbReference type="NCBI Taxonomy" id="3821"/>
    <lineage>
        <taxon>Eukaryota</taxon>
        <taxon>Viridiplantae</taxon>
        <taxon>Streptophyta</taxon>
        <taxon>Embryophyta</taxon>
        <taxon>Tracheophyta</taxon>
        <taxon>Spermatophyta</taxon>
        <taxon>Magnoliopsida</taxon>
        <taxon>eudicotyledons</taxon>
        <taxon>Gunneridae</taxon>
        <taxon>Pentapetalae</taxon>
        <taxon>rosids</taxon>
        <taxon>fabids</taxon>
        <taxon>Fabales</taxon>
        <taxon>Fabaceae</taxon>
        <taxon>Papilionoideae</taxon>
        <taxon>50 kb inversion clade</taxon>
        <taxon>NPAAA clade</taxon>
        <taxon>indigoferoid/millettioid clade</taxon>
        <taxon>Phaseoleae</taxon>
        <taxon>Cajanus</taxon>
    </lineage>
</organism>
<accession>A0A151R425</accession>
<protein>
    <submittedName>
        <fullName evidence="3">Ribonuclease H protein At1g65750 family</fullName>
    </submittedName>
</protein>
<evidence type="ECO:0000313" key="4">
    <source>
        <dbReference type="Proteomes" id="UP000075243"/>
    </source>
</evidence>
<name>A0A151R425_CAJCA</name>
<dbReference type="Gramene" id="C.cajan_37984.t">
    <property type="protein sequence ID" value="C.cajan_37984.t"/>
    <property type="gene ID" value="C.cajan_37984"/>
</dbReference>
<dbReference type="Pfam" id="PF00078">
    <property type="entry name" value="RVT_1"/>
    <property type="match status" value="1"/>
</dbReference>
<dbReference type="PROSITE" id="PS50878">
    <property type="entry name" value="RT_POL"/>
    <property type="match status" value="1"/>
</dbReference>